<dbReference type="WBParaSite" id="nRc.2.0.1.t37474-RA">
    <property type="protein sequence ID" value="nRc.2.0.1.t37474-RA"/>
    <property type="gene ID" value="nRc.2.0.1.g37474"/>
</dbReference>
<evidence type="ECO:0000313" key="2">
    <source>
        <dbReference type="WBParaSite" id="nRc.2.0.1.t37474-RA"/>
    </source>
</evidence>
<sequence length="56" mass="6396">MKPHSAFKAFTLDSRKRAARIKTAAAFGRRTFVEQSLTFIHTIFANENIPFIVGRE</sequence>
<reference evidence="2" key="1">
    <citation type="submission" date="2022-11" db="UniProtKB">
        <authorList>
            <consortium name="WormBaseParasite"/>
        </authorList>
    </citation>
    <scope>IDENTIFICATION</scope>
</reference>
<proteinExistence type="predicted"/>
<name>A0A915KHT4_ROMCU</name>
<protein>
    <submittedName>
        <fullName evidence="2">Uncharacterized protein</fullName>
    </submittedName>
</protein>
<keyword evidence="1" id="KW-1185">Reference proteome</keyword>
<evidence type="ECO:0000313" key="1">
    <source>
        <dbReference type="Proteomes" id="UP000887565"/>
    </source>
</evidence>
<dbReference type="Proteomes" id="UP000887565">
    <property type="component" value="Unplaced"/>
</dbReference>
<organism evidence="1 2">
    <name type="scientific">Romanomermis culicivorax</name>
    <name type="common">Nematode worm</name>
    <dbReference type="NCBI Taxonomy" id="13658"/>
    <lineage>
        <taxon>Eukaryota</taxon>
        <taxon>Metazoa</taxon>
        <taxon>Ecdysozoa</taxon>
        <taxon>Nematoda</taxon>
        <taxon>Enoplea</taxon>
        <taxon>Dorylaimia</taxon>
        <taxon>Mermithida</taxon>
        <taxon>Mermithoidea</taxon>
        <taxon>Mermithidae</taxon>
        <taxon>Romanomermis</taxon>
    </lineage>
</organism>
<dbReference type="AlphaFoldDB" id="A0A915KHT4"/>
<accession>A0A915KHT4</accession>